<dbReference type="AlphaFoldDB" id="A0AA40LQ34"/>
<dbReference type="Gene3D" id="3.40.390.10">
    <property type="entry name" value="Collagenase (Catalytic Domain)"/>
    <property type="match status" value="1"/>
</dbReference>
<proteinExistence type="predicted"/>
<gene>
    <name evidence="2" type="ORF">QTO34_018339</name>
</gene>
<protein>
    <submittedName>
        <fullName evidence="2">Uncharacterized protein</fullName>
    </submittedName>
</protein>
<dbReference type="Proteomes" id="UP001177744">
    <property type="component" value="Unassembled WGS sequence"/>
</dbReference>
<organism evidence="2 3">
    <name type="scientific">Cnephaeus nilssonii</name>
    <name type="common">Northern bat</name>
    <name type="synonym">Eptesicus nilssonii</name>
    <dbReference type="NCBI Taxonomy" id="3371016"/>
    <lineage>
        <taxon>Eukaryota</taxon>
        <taxon>Metazoa</taxon>
        <taxon>Chordata</taxon>
        <taxon>Craniata</taxon>
        <taxon>Vertebrata</taxon>
        <taxon>Euteleostomi</taxon>
        <taxon>Mammalia</taxon>
        <taxon>Eutheria</taxon>
        <taxon>Laurasiatheria</taxon>
        <taxon>Chiroptera</taxon>
        <taxon>Yangochiroptera</taxon>
        <taxon>Vespertilionidae</taxon>
        <taxon>Cnephaeus</taxon>
    </lineage>
</organism>
<name>A0AA40LQ34_CNENI</name>
<evidence type="ECO:0000256" key="1">
    <source>
        <dbReference type="SAM" id="MobiDB-lite"/>
    </source>
</evidence>
<dbReference type="PANTHER" id="PTHR32205">
    <property type="entry name" value="ARCHAEMETZINCIN-2-RELATED"/>
    <property type="match status" value="1"/>
</dbReference>
<keyword evidence="3" id="KW-1185">Reference proteome</keyword>
<evidence type="ECO:0000313" key="2">
    <source>
        <dbReference type="EMBL" id="KAK1339782.1"/>
    </source>
</evidence>
<dbReference type="InterPro" id="IPR024079">
    <property type="entry name" value="MetalloPept_cat_dom_sf"/>
</dbReference>
<dbReference type="EMBL" id="JAULJE010000008">
    <property type="protein sequence ID" value="KAK1339782.1"/>
    <property type="molecule type" value="Genomic_DNA"/>
</dbReference>
<dbReference type="InterPro" id="IPR052009">
    <property type="entry name" value="Archaemetzincin"/>
</dbReference>
<reference evidence="2" key="1">
    <citation type="submission" date="2023-06" db="EMBL/GenBank/DDBJ databases">
        <title>Reference genome for the Northern bat (Eptesicus nilssonii), a most northern bat species.</title>
        <authorList>
            <person name="Laine V.N."/>
            <person name="Pulliainen A.T."/>
            <person name="Lilley T.M."/>
        </authorList>
    </citation>
    <scope>NUCLEOTIDE SEQUENCE</scope>
    <source>
        <strain evidence="2">BLF_Eptnil</strain>
        <tissue evidence="2">Kidney</tissue>
    </source>
</reference>
<dbReference type="GO" id="GO:0008237">
    <property type="term" value="F:metallopeptidase activity"/>
    <property type="evidence" value="ECO:0007669"/>
    <property type="project" value="InterPro"/>
</dbReference>
<comment type="caution">
    <text evidence="2">The sequence shown here is derived from an EMBL/GenBank/DDBJ whole genome shotgun (WGS) entry which is preliminary data.</text>
</comment>
<feature type="region of interest" description="Disordered" evidence="1">
    <location>
        <begin position="1"/>
        <end position="67"/>
    </location>
</feature>
<dbReference type="PANTHER" id="PTHR32205:SF5">
    <property type="entry name" value="ARCHAEMETZINCIN-2"/>
    <property type="match status" value="1"/>
</dbReference>
<accession>A0AA40LQ34</accession>
<sequence length="247" mass="26391">MGPATSPGVPIAPGTPGSSGMGPATPPGCRWARPRPPGVPIAPGTPGSGGMGPATGHRHLDLLNGGYATRSPAPSLLPAQSPGALGDILSRQLESLALPWKRERLHHHHCAHQHEAGFRLSGAPPRLPKTLDTLSVILKEGHPLWRNSFYIQCTGSLGKTRIVSKESIKWLKGYCGAFFYGLTVKLLEPVPVSTTGCSFRVIDSTKSLLIHAGHILKFLKKTKPKDAIVGMTMVDLHSRNSWNFVFG</sequence>
<evidence type="ECO:0000313" key="3">
    <source>
        <dbReference type="Proteomes" id="UP001177744"/>
    </source>
</evidence>